<proteinExistence type="predicted"/>
<sequence>MATACGVAAVTGRIFIMVDPKSADVNPENIISITVDKLTSEQKAELEDIMNKVQNQYLHSFVQTRSGTVVQRYKVALPNNEDPESSSGMNKEIKQEETPIEPKNLQDQIDYAVHSALINQSGVLVNTLTNMIKSLVDDTITEHQAKGPIFLPEGVFP</sequence>
<reference evidence="1" key="1">
    <citation type="submission" date="2018-08" db="EMBL/GenBank/DDBJ databases">
        <title>Oryza glaberrima genomic DNA, chromosome 11, BAC clone:Ogla0116K10.</title>
        <authorList>
            <person name="Wu J."/>
            <person name="Kanamori H."/>
        </authorList>
    </citation>
    <scope>NUCLEOTIDE SEQUENCE</scope>
    <source>
        <strain evidence="1">IRGC104038</strain>
    </source>
</reference>
<protein>
    <submittedName>
        <fullName evidence="1">Retrotransposon protein-like</fullName>
    </submittedName>
</protein>
<evidence type="ECO:0000313" key="1">
    <source>
        <dbReference type="EMBL" id="BBF89512.1"/>
    </source>
</evidence>
<name>A0A679BCV1_ORYGL</name>
<organism evidence="1">
    <name type="scientific">Oryza glaberrima</name>
    <name type="common">African rice</name>
    <dbReference type="NCBI Taxonomy" id="4538"/>
    <lineage>
        <taxon>Eukaryota</taxon>
        <taxon>Viridiplantae</taxon>
        <taxon>Streptophyta</taxon>
        <taxon>Embryophyta</taxon>
        <taxon>Tracheophyta</taxon>
        <taxon>Spermatophyta</taxon>
        <taxon>Magnoliopsida</taxon>
        <taxon>Liliopsida</taxon>
        <taxon>Poales</taxon>
        <taxon>Poaceae</taxon>
        <taxon>BOP clade</taxon>
        <taxon>Oryzoideae</taxon>
        <taxon>Oryzeae</taxon>
        <taxon>Oryzinae</taxon>
        <taxon>Oryza</taxon>
    </lineage>
</organism>
<accession>A0A679BCV1</accession>
<gene>
    <name evidence="1" type="primary">Ogla0116K10.56</name>
</gene>
<dbReference type="EMBL" id="AP018861">
    <property type="protein sequence ID" value="BBF89512.1"/>
    <property type="molecule type" value="Genomic_DNA"/>
</dbReference>
<dbReference type="AlphaFoldDB" id="A0A679BCV1"/>